<proteinExistence type="inferred from homology"/>
<evidence type="ECO:0000313" key="5">
    <source>
        <dbReference type="Ensembl" id="ENSNBRP00000024892.1"/>
    </source>
</evidence>
<evidence type="ECO:0000313" key="6">
    <source>
        <dbReference type="Proteomes" id="UP000261580"/>
    </source>
</evidence>
<dbReference type="GO" id="GO:0015031">
    <property type="term" value="P:protein transport"/>
    <property type="evidence" value="ECO:0007669"/>
    <property type="project" value="UniProtKB-KW"/>
</dbReference>
<evidence type="ECO:0000256" key="1">
    <source>
        <dbReference type="ARBA" id="ARBA00010883"/>
    </source>
</evidence>
<name>A0A3Q4I3U1_NEOBR</name>
<keyword evidence="2" id="KW-0653">Protein transport</keyword>
<keyword evidence="2" id="KW-0813">Transport</keyword>
<feature type="region of interest" description="Disordered" evidence="3">
    <location>
        <begin position="1"/>
        <end position="29"/>
    </location>
</feature>
<dbReference type="Proteomes" id="UP000261580">
    <property type="component" value="Unassembled WGS sequence"/>
</dbReference>
<dbReference type="SMART" id="SM00312">
    <property type="entry name" value="PX"/>
    <property type="match status" value="1"/>
</dbReference>
<organism evidence="5 6">
    <name type="scientific">Neolamprologus brichardi</name>
    <name type="common">Fairy cichlid</name>
    <name type="synonym">Lamprologus brichardi</name>
    <dbReference type="NCBI Taxonomy" id="32507"/>
    <lineage>
        <taxon>Eukaryota</taxon>
        <taxon>Metazoa</taxon>
        <taxon>Chordata</taxon>
        <taxon>Craniata</taxon>
        <taxon>Vertebrata</taxon>
        <taxon>Euteleostomi</taxon>
        <taxon>Actinopterygii</taxon>
        <taxon>Neopterygii</taxon>
        <taxon>Teleostei</taxon>
        <taxon>Neoteleostei</taxon>
        <taxon>Acanthomorphata</taxon>
        <taxon>Ovalentaria</taxon>
        <taxon>Cichlomorphae</taxon>
        <taxon>Cichliformes</taxon>
        <taxon>Cichlidae</taxon>
        <taxon>African cichlids</taxon>
        <taxon>Pseudocrenilabrinae</taxon>
        <taxon>Lamprologini</taxon>
        <taxon>Neolamprologus</taxon>
    </lineage>
</organism>
<feature type="compositionally biased region" description="Acidic residues" evidence="3">
    <location>
        <begin position="1"/>
        <end position="17"/>
    </location>
</feature>
<dbReference type="Bgee" id="ENSNBRG00000018996">
    <property type="expression patterns" value="Expressed in brain and 4 other cell types or tissues"/>
</dbReference>
<dbReference type="CDD" id="cd06864">
    <property type="entry name" value="PX_SNX4"/>
    <property type="match status" value="1"/>
</dbReference>
<protein>
    <submittedName>
        <fullName evidence="5">Sorting nexin 4</fullName>
    </submittedName>
</protein>
<sequence length="306" mass="35468">MADDGREESLGTDDDSDQTGADGSLNNTMVEEGSTLMRRMEICVAEAEKRSGKNAVSMQETFTVYLIETRPMDAVAEGHNPAPDCLWRRYSEFELLRNYLIVTYPYIVVPPLPEKRAEFVWHKLSADNMDPDFVERRRVGLENFLLRVASHPVLCNDKILYYFLTEEHGWKEAVYETGFQAKVPDVCEHQFLNSCFMEMKHYSDELQSHTSQLLRARARVADRLYGVFKVHGNYGRVFSEWSAIEKEMGDGLQSAGHHMDAYAASIDDILEEEEHYADQLKEYLFYAEQLLRVSLFYPFQSQFQYL</sequence>
<evidence type="ECO:0000259" key="4">
    <source>
        <dbReference type="PROSITE" id="PS50195"/>
    </source>
</evidence>
<dbReference type="Gene3D" id="3.30.1520.10">
    <property type="entry name" value="Phox-like domain"/>
    <property type="match status" value="1"/>
</dbReference>
<dbReference type="InterPro" id="IPR034783">
    <property type="entry name" value="SNX4"/>
</dbReference>
<dbReference type="Gene3D" id="1.20.1270.60">
    <property type="entry name" value="Arfaptin homology (AH) domain/BAR domain"/>
    <property type="match status" value="1"/>
</dbReference>
<dbReference type="PANTHER" id="PTHR46596">
    <property type="entry name" value="SORTING NEXIN-4"/>
    <property type="match status" value="1"/>
</dbReference>
<dbReference type="GeneTree" id="ENSGT00930000151029"/>
<keyword evidence="6" id="KW-1185">Reference proteome</keyword>
<dbReference type="GO" id="GO:0031201">
    <property type="term" value="C:SNARE complex"/>
    <property type="evidence" value="ECO:0007669"/>
    <property type="project" value="TreeGrafter"/>
</dbReference>
<reference evidence="5" key="2">
    <citation type="submission" date="2025-09" db="UniProtKB">
        <authorList>
            <consortium name="Ensembl"/>
        </authorList>
    </citation>
    <scope>IDENTIFICATION</scope>
</reference>
<dbReference type="STRING" id="32507.ENSNBRP00000024892"/>
<dbReference type="AlphaFoldDB" id="A0A3Q4I3U1"/>
<dbReference type="Ensembl" id="ENSNBRT00000025544.1">
    <property type="protein sequence ID" value="ENSNBRP00000024892.1"/>
    <property type="gene ID" value="ENSNBRG00000018996.1"/>
</dbReference>
<feature type="compositionally biased region" description="Polar residues" evidence="3">
    <location>
        <begin position="18"/>
        <end position="29"/>
    </location>
</feature>
<evidence type="ECO:0000256" key="3">
    <source>
        <dbReference type="SAM" id="MobiDB-lite"/>
    </source>
</evidence>
<dbReference type="GO" id="GO:2000786">
    <property type="term" value="P:positive regulation of autophagosome assembly"/>
    <property type="evidence" value="ECO:0007669"/>
    <property type="project" value="TreeGrafter"/>
</dbReference>
<dbReference type="Pfam" id="PF00787">
    <property type="entry name" value="PX"/>
    <property type="match status" value="1"/>
</dbReference>
<comment type="similarity">
    <text evidence="1">Belongs to the sorting nexin family.</text>
</comment>
<dbReference type="PANTHER" id="PTHR46596:SF1">
    <property type="entry name" value="SORTING NEXIN-4"/>
    <property type="match status" value="1"/>
</dbReference>
<dbReference type="InterPro" id="IPR001683">
    <property type="entry name" value="PX_dom"/>
</dbReference>
<dbReference type="GO" id="GO:0005886">
    <property type="term" value="C:plasma membrane"/>
    <property type="evidence" value="ECO:0007669"/>
    <property type="project" value="TreeGrafter"/>
</dbReference>
<dbReference type="InterPro" id="IPR034902">
    <property type="entry name" value="PX_SNX4"/>
</dbReference>
<dbReference type="SUPFAM" id="SSF64268">
    <property type="entry name" value="PX domain"/>
    <property type="match status" value="1"/>
</dbReference>
<dbReference type="GO" id="GO:0032266">
    <property type="term" value="F:phosphatidylinositol-3-phosphate binding"/>
    <property type="evidence" value="ECO:0007669"/>
    <property type="project" value="TreeGrafter"/>
</dbReference>
<evidence type="ECO:0000256" key="2">
    <source>
        <dbReference type="ARBA" id="ARBA00022927"/>
    </source>
</evidence>
<dbReference type="InterPro" id="IPR036871">
    <property type="entry name" value="PX_dom_sf"/>
</dbReference>
<dbReference type="OMA" id="EHGWKEM"/>
<accession>A0A3Q4I3U1</accession>
<reference evidence="5" key="1">
    <citation type="submission" date="2025-08" db="UniProtKB">
        <authorList>
            <consortium name="Ensembl"/>
        </authorList>
    </citation>
    <scope>IDENTIFICATION</scope>
</reference>
<dbReference type="InterPro" id="IPR027267">
    <property type="entry name" value="AH/BAR_dom_sf"/>
</dbReference>
<dbReference type="PROSITE" id="PS50195">
    <property type="entry name" value="PX"/>
    <property type="match status" value="1"/>
</dbReference>
<feature type="domain" description="PX" evidence="4">
    <location>
        <begin position="43"/>
        <end position="170"/>
    </location>
</feature>
<dbReference type="GO" id="GO:0031901">
    <property type="term" value="C:early endosome membrane"/>
    <property type="evidence" value="ECO:0007669"/>
    <property type="project" value="TreeGrafter"/>
</dbReference>